<evidence type="ECO:0000256" key="1">
    <source>
        <dbReference type="ARBA" id="ARBA00004651"/>
    </source>
</evidence>
<dbReference type="RefSeq" id="WP_284642388.1">
    <property type="nucleotide sequence ID" value="NZ_JASNVU010000009.1"/>
</dbReference>
<evidence type="ECO:0000256" key="7">
    <source>
        <dbReference type="SAM" id="Phobius"/>
    </source>
</evidence>
<evidence type="ECO:0000256" key="2">
    <source>
        <dbReference type="ARBA" id="ARBA00022475"/>
    </source>
</evidence>
<dbReference type="AlphaFoldDB" id="A0AAP4BZI8"/>
<evidence type="ECO:0000256" key="6">
    <source>
        <dbReference type="SAM" id="MobiDB-lite"/>
    </source>
</evidence>
<evidence type="ECO:0000259" key="8">
    <source>
        <dbReference type="Pfam" id="PF00482"/>
    </source>
</evidence>
<reference evidence="9" key="1">
    <citation type="submission" date="2023-05" db="EMBL/GenBank/DDBJ databases">
        <title>Metabolic capabilities are highly conserved among human nasal-associated Corynebacterium species in pangenomic analyses.</title>
        <authorList>
            <person name="Tran T.H."/>
            <person name="Roberts A.Q."/>
            <person name="Escapa I.F."/>
            <person name="Gao W."/>
            <person name="Conlan S."/>
            <person name="Kong H."/>
            <person name="Segre J.A."/>
            <person name="Kelly M.S."/>
            <person name="Lemon K.P."/>
        </authorList>
    </citation>
    <scope>NUCLEOTIDE SEQUENCE</scope>
    <source>
        <strain evidence="9">KPL2618</strain>
    </source>
</reference>
<protein>
    <submittedName>
        <fullName evidence="9">Type II secretion system F family protein</fullName>
    </submittedName>
</protein>
<dbReference type="EMBL" id="JASNVU010000009">
    <property type="protein sequence ID" value="MDK4335339.1"/>
    <property type="molecule type" value="Genomic_DNA"/>
</dbReference>
<dbReference type="PANTHER" id="PTHR35007:SF3">
    <property type="entry name" value="POSSIBLE CONSERVED ALANINE RICH MEMBRANE PROTEIN"/>
    <property type="match status" value="1"/>
</dbReference>
<evidence type="ECO:0000256" key="4">
    <source>
        <dbReference type="ARBA" id="ARBA00022989"/>
    </source>
</evidence>
<feature type="transmembrane region" description="Helical" evidence="7">
    <location>
        <begin position="176"/>
        <end position="204"/>
    </location>
</feature>
<dbReference type="GO" id="GO:0005886">
    <property type="term" value="C:plasma membrane"/>
    <property type="evidence" value="ECO:0007669"/>
    <property type="project" value="UniProtKB-SubCell"/>
</dbReference>
<evidence type="ECO:0000313" key="9">
    <source>
        <dbReference type="EMBL" id="MDK4335339.1"/>
    </source>
</evidence>
<feature type="compositionally biased region" description="Polar residues" evidence="6">
    <location>
        <begin position="26"/>
        <end position="35"/>
    </location>
</feature>
<dbReference type="InterPro" id="IPR018076">
    <property type="entry name" value="T2SS_GspF_dom"/>
</dbReference>
<dbReference type="Proteomes" id="UP001230317">
    <property type="component" value="Unassembled WGS sequence"/>
</dbReference>
<organism evidence="9 10">
    <name type="scientific">Corynebacterium accolens</name>
    <dbReference type="NCBI Taxonomy" id="38284"/>
    <lineage>
        <taxon>Bacteria</taxon>
        <taxon>Bacillati</taxon>
        <taxon>Actinomycetota</taxon>
        <taxon>Actinomycetes</taxon>
        <taxon>Mycobacteriales</taxon>
        <taxon>Corynebacteriaceae</taxon>
        <taxon>Corynebacterium</taxon>
    </lineage>
</organism>
<feature type="domain" description="Type II secretion system protein GspF" evidence="8">
    <location>
        <begin position="74"/>
        <end position="195"/>
    </location>
</feature>
<proteinExistence type="predicted"/>
<keyword evidence="2" id="KW-1003">Cell membrane</keyword>
<evidence type="ECO:0000256" key="5">
    <source>
        <dbReference type="ARBA" id="ARBA00023136"/>
    </source>
</evidence>
<evidence type="ECO:0000313" key="10">
    <source>
        <dbReference type="Proteomes" id="UP001230317"/>
    </source>
</evidence>
<dbReference type="PANTHER" id="PTHR35007">
    <property type="entry name" value="INTEGRAL MEMBRANE PROTEIN-RELATED"/>
    <property type="match status" value="1"/>
</dbReference>
<dbReference type="Pfam" id="PF00482">
    <property type="entry name" value="T2SSF"/>
    <property type="match status" value="1"/>
</dbReference>
<sequence length="207" mass="20832">MMAFSCLALAVLVGLPAAKGRLGPATAQNSAQHTAKTPRAGPTKRDGATVRGGLMSKLQPSTTVDSLLVAGDIELFAACLSAGLTVHAAATAVARTAEADTQHLWETVSALLGVGVPTESAWDHMKGHAGLEDVAGLVILSGQSGATIAAGCTRICTSLRAEASAHATAKAERAGVFIALPLAVCFLPAFIVLGLAPVVISLGAQLF</sequence>
<accession>A0AAP4BZI8</accession>
<name>A0AAP4BZI8_9CORY</name>
<comment type="subcellular location">
    <subcellularLocation>
        <location evidence="1">Cell membrane</location>
        <topology evidence="1">Multi-pass membrane protein</topology>
    </subcellularLocation>
</comment>
<comment type="caution">
    <text evidence="9">The sequence shown here is derived from an EMBL/GenBank/DDBJ whole genome shotgun (WGS) entry which is preliminary data.</text>
</comment>
<gene>
    <name evidence="9" type="ORF">QPX58_07955</name>
</gene>
<evidence type="ECO:0000256" key="3">
    <source>
        <dbReference type="ARBA" id="ARBA00022692"/>
    </source>
</evidence>
<keyword evidence="4 7" id="KW-1133">Transmembrane helix</keyword>
<keyword evidence="3 7" id="KW-0812">Transmembrane</keyword>
<keyword evidence="5 7" id="KW-0472">Membrane</keyword>
<feature type="region of interest" description="Disordered" evidence="6">
    <location>
        <begin position="23"/>
        <end position="49"/>
    </location>
</feature>